<proteinExistence type="predicted"/>
<reference evidence="5 6" key="1">
    <citation type="submission" date="2015-02" db="EMBL/GenBank/DDBJ databases">
        <title>Draft genome sequences of ten Microbacterium spp. with emphasis on heavy metal contaminated environments.</title>
        <authorList>
            <person name="Corretto E."/>
        </authorList>
    </citation>
    <scope>NUCLEOTIDE SEQUENCE [LARGE SCALE GENOMIC DNA]</scope>
    <source>
        <strain evidence="5 6">BEL163</strain>
    </source>
</reference>
<evidence type="ECO:0008006" key="7">
    <source>
        <dbReference type="Google" id="ProtNLM"/>
    </source>
</evidence>
<dbReference type="InterPro" id="IPR014820">
    <property type="entry name" value="PriCT_1"/>
</dbReference>
<organism evidence="5 6">
    <name type="scientific">Microbacterium oxydans</name>
    <dbReference type="NCBI Taxonomy" id="82380"/>
    <lineage>
        <taxon>Bacteria</taxon>
        <taxon>Bacillati</taxon>
        <taxon>Actinomycetota</taxon>
        <taxon>Actinomycetes</taxon>
        <taxon>Micrococcales</taxon>
        <taxon>Microbacteriaceae</taxon>
        <taxon>Microbacterium</taxon>
    </lineage>
</organism>
<evidence type="ECO:0000256" key="2">
    <source>
        <dbReference type="SAM" id="MobiDB-lite"/>
    </source>
</evidence>
<protein>
    <recommendedName>
        <fullName evidence="7">DNA primase</fullName>
    </recommendedName>
</protein>
<dbReference type="PATRIC" id="fig|82380.10.peg.1561"/>
<dbReference type="Pfam" id="PF08708">
    <property type="entry name" value="PriCT_1"/>
    <property type="match status" value="1"/>
</dbReference>
<feature type="domain" description="DNA primase/polymerase bifunctional N-terminal" evidence="4">
    <location>
        <begin position="23"/>
        <end position="173"/>
    </location>
</feature>
<sequence>MNAAAFAQTLDGSGRGLSTAESALAYAAHGIPVFPCAARGKRPAVAGGFHAASTNSVLVRRWWTAVPSANIGIPTGAASGLVVVDVDVHGPVDGYEALDRARAEGLVDGWTAAVRTPSDGLHLYFPAASGSEQRSWQCARAGIDFRGDGGYIIVPPSSRVIDGRRRWYEVLRLASENVHGFNAERLRDFLDPPHRLDQARSGESAIRSGDVQRLAEWVTRRQEGERNHGVFWAACRMAEQSVPPFEALDALTAAGAQAGLTEREVTTTVRSAYRSVQGAPARQLAPASSATPHRPSSGTESRALA</sequence>
<feature type="domain" description="Primase C-terminal 1" evidence="3">
    <location>
        <begin position="216"/>
        <end position="278"/>
    </location>
</feature>
<dbReference type="AlphaFoldDB" id="A0A0F0KRG7"/>
<accession>A0A0F0KRG7</accession>
<dbReference type="SMART" id="SM00943">
    <property type="entry name" value="Prim-Pol"/>
    <property type="match status" value="1"/>
</dbReference>
<evidence type="ECO:0000259" key="4">
    <source>
        <dbReference type="SMART" id="SM00943"/>
    </source>
</evidence>
<dbReference type="InterPro" id="IPR051620">
    <property type="entry name" value="ORF904-like_C"/>
</dbReference>
<dbReference type="CDD" id="cd04859">
    <property type="entry name" value="Prim_Pol"/>
    <property type="match status" value="1"/>
</dbReference>
<dbReference type="PANTHER" id="PTHR35372:SF2">
    <property type="entry name" value="SF3 HELICASE DOMAIN-CONTAINING PROTEIN"/>
    <property type="match status" value="1"/>
</dbReference>
<comment type="caution">
    <text evidence="5">The sequence shown here is derived from an EMBL/GenBank/DDBJ whole genome shotgun (WGS) entry which is preliminary data.</text>
</comment>
<feature type="compositionally biased region" description="Polar residues" evidence="2">
    <location>
        <begin position="286"/>
        <end position="305"/>
    </location>
</feature>
<dbReference type="SUPFAM" id="SSF56747">
    <property type="entry name" value="Prim-pol domain"/>
    <property type="match status" value="1"/>
</dbReference>
<keyword evidence="1" id="KW-0378">Hydrolase</keyword>
<dbReference type="Pfam" id="PF09250">
    <property type="entry name" value="Prim-Pol"/>
    <property type="match status" value="1"/>
</dbReference>
<evidence type="ECO:0000256" key="1">
    <source>
        <dbReference type="ARBA" id="ARBA00022801"/>
    </source>
</evidence>
<evidence type="ECO:0000313" key="6">
    <source>
        <dbReference type="Proteomes" id="UP000033725"/>
    </source>
</evidence>
<name>A0A0F0KRG7_9MICO</name>
<feature type="region of interest" description="Disordered" evidence="2">
    <location>
        <begin position="274"/>
        <end position="305"/>
    </location>
</feature>
<dbReference type="GO" id="GO:0016787">
    <property type="term" value="F:hydrolase activity"/>
    <property type="evidence" value="ECO:0007669"/>
    <property type="project" value="UniProtKB-KW"/>
</dbReference>
<dbReference type="InterPro" id="IPR015330">
    <property type="entry name" value="DNA_primase/pol_bifunc_N"/>
</dbReference>
<dbReference type="OrthoDB" id="3218228at2"/>
<evidence type="ECO:0000259" key="3">
    <source>
        <dbReference type="SMART" id="SM00942"/>
    </source>
</evidence>
<dbReference type="RefSeq" id="WP_045263461.1">
    <property type="nucleotide sequence ID" value="NZ_JYIV01000023.1"/>
</dbReference>
<dbReference type="EMBL" id="JYIV01000023">
    <property type="protein sequence ID" value="KJL23468.1"/>
    <property type="molecule type" value="Genomic_DNA"/>
</dbReference>
<dbReference type="SMART" id="SM00942">
    <property type="entry name" value="PriCT_1"/>
    <property type="match status" value="1"/>
</dbReference>
<evidence type="ECO:0000313" key="5">
    <source>
        <dbReference type="EMBL" id="KJL23468.1"/>
    </source>
</evidence>
<dbReference type="Proteomes" id="UP000033725">
    <property type="component" value="Unassembled WGS sequence"/>
</dbReference>
<dbReference type="PANTHER" id="PTHR35372">
    <property type="entry name" value="ATP BINDING PROTEIN-RELATED"/>
    <property type="match status" value="1"/>
</dbReference>
<gene>
    <name evidence="5" type="ORF">RN51_01554</name>
</gene>